<dbReference type="EMBL" id="ML769446">
    <property type="protein sequence ID" value="KAE9401438.1"/>
    <property type="molecule type" value="Genomic_DNA"/>
</dbReference>
<protein>
    <submittedName>
        <fullName evidence="1">Uncharacterized protein</fullName>
    </submittedName>
</protein>
<reference evidence="1" key="1">
    <citation type="journal article" date="2019" name="Environ. Microbiol.">
        <title>Fungal ecological strategies reflected in gene transcription - a case study of two litter decomposers.</title>
        <authorList>
            <person name="Barbi F."/>
            <person name="Kohler A."/>
            <person name="Barry K."/>
            <person name="Baskaran P."/>
            <person name="Daum C."/>
            <person name="Fauchery L."/>
            <person name="Ihrmark K."/>
            <person name="Kuo A."/>
            <person name="LaButti K."/>
            <person name="Lipzen A."/>
            <person name="Morin E."/>
            <person name="Grigoriev I.V."/>
            <person name="Henrissat B."/>
            <person name="Lindahl B."/>
            <person name="Martin F."/>
        </authorList>
    </citation>
    <scope>NUCLEOTIDE SEQUENCE</scope>
    <source>
        <strain evidence="1">JB14</strain>
    </source>
</reference>
<name>A0A6A4HW10_9AGAR</name>
<sequence>MTIQTCAFPLLAKATGTTLVSGIQPSSQAFSIGSTSVDEIGKRIVGFHEGLSGQGLRELRPFSLLNTYFVEMVFVDAAKEQKGKFVAVSPQTFLEKYLPEHLGMPQVDRTSFMKLFEQKLENAMYEPLIDALKTFLKPCWSMVNTSASLDPDSGFFNDHNSHHHHLMGAKFELELVATALKSTILQPCFLS</sequence>
<keyword evidence="2" id="KW-1185">Reference proteome</keyword>
<dbReference type="AlphaFoldDB" id="A0A6A4HW10"/>
<accession>A0A6A4HW10</accession>
<proteinExistence type="predicted"/>
<gene>
    <name evidence="1" type="ORF">BT96DRAFT_937974</name>
</gene>
<evidence type="ECO:0000313" key="2">
    <source>
        <dbReference type="Proteomes" id="UP000799118"/>
    </source>
</evidence>
<dbReference type="OrthoDB" id="3102074at2759"/>
<dbReference type="Proteomes" id="UP000799118">
    <property type="component" value="Unassembled WGS sequence"/>
</dbReference>
<evidence type="ECO:0000313" key="1">
    <source>
        <dbReference type="EMBL" id="KAE9401438.1"/>
    </source>
</evidence>
<organism evidence="1 2">
    <name type="scientific">Gymnopus androsaceus JB14</name>
    <dbReference type="NCBI Taxonomy" id="1447944"/>
    <lineage>
        <taxon>Eukaryota</taxon>
        <taxon>Fungi</taxon>
        <taxon>Dikarya</taxon>
        <taxon>Basidiomycota</taxon>
        <taxon>Agaricomycotina</taxon>
        <taxon>Agaricomycetes</taxon>
        <taxon>Agaricomycetidae</taxon>
        <taxon>Agaricales</taxon>
        <taxon>Marasmiineae</taxon>
        <taxon>Omphalotaceae</taxon>
        <taxon>Gymnopus</taxon>
    </lineage>
</organism>